<evidence type="ECO:0000313" key="9">
    <source>
        <dbReference type="Proteomes" id="UP000683360"/>
    </source>
</evidence>
<dbReference type="Gene3D" id="3.30.40.10">
    <property type="entry name" value="Zinc/RING finger domain, C3HC4 (zinc finger)"/>
    <property type="match status" value="1"/>
</dbReference>
<dbReference type="GO" id="GO:0008270">
    <property type="term" value="F:zinc ion binding"/>
    <property type="evidence" value="ECO:0007669"/>
    <property type="project" value="UniProtKB-KW"/>
</dbReference>
<evidence type="ECO:0000256" key="1">
    <source>
        <dbReference type="ARBA" id="ARBA00022723"/>
    </source>
</evidence>
<sequence length="347" mass="39994">MTICSICLEHLEQPVCCIPCGHLYCNQCISDWRNGHNNRCPECREPITTVQSIYLDTESIKELSVENTRLNESINDLTATIENLRQSTSNEEQVNQLQTLNAVLLSDIDQKVLELGKIKDNFGRAAITCETLKLRNDLKVQELGKMKDNYERANGTCQVLQRQNYLKAQELGKMKDNYERANGTCQVLRRQNCELNLELKRTNIRKRSTPTDRGFRRMIFLLERGVLDSIMLIEDNNVARFASVIFLIFTSVCFLYLTGCILTEWFSAKPEFLEDIVVRHLEFLSGGSAFIMSTFKTAASYVKYFIDTCIPACTNYIGMYVLETKLELTRKLTNSKMKKYFENNLEL</sequence>
<comment type="caution">
    <text evidence="8">The sequence shown here is derived from an EMBL/GenBank/DDBJ whole genome shotgun (WGS) entry which is preliminary data.</text>
</comment>
<evidence type="ECO:0000256" key="4">
    <source>
        <dbReference type="PROSITE-ProRule" id="PRU00175"/>
    </source>
</evidence>
<dbReference type="EMBL" id="CAJPWZ010000894">
    <property type="protein sequence ID" value="CAG2202666.1"/>
    <property type="molecule type" value="Genomic_DNA"/>
</dbReference>
<keyword evidence="9" id="KW-1185">Reference proteome</keyword>
<evidence type="ECO:0000259" key="7">
    <source>
        <dbReference type="PROSITE" id="PS50089"/>
    </source>
</evidence>
<dbReference type="InterPro" id="IPR001841">
    <property type="entry name" value="Znf_RING"/>
</dbReference>
<reference evidence="8" key="1">
    <citation type="submission" date="2021-03" db="EMBL/GenBank/DDBJ databases">
        <authorList>
            <person name="Bekaert M."/>
        </authorList>
    </citation>
    <scope>NUCLEOTIDE SEQUENCE</scope>
</reference>
<evidence type="ECO:0000256" key="5">
    <source>
        <dbReference type="SAM" id="Coils"/>
    </source>
</evidence>
<dbReference type="PANTHER" id="PTHR15315">
    <property type="entry name" value="RING FINGER PROTEIN 41, 151"/>
    <property type="match status" value="1"/>
</dbReference>
<organism evidence="8 9">
    <name type="scientific">Mytilus edulis</name>
    <name type="common">Blue mussel</name>
    <dbReference type="NCBI Taxonomy" id="6550"/>
    <lineage>
        <taxon>Eukaryota</taxon>
        <taxon>Metazoa</taxon>
        <taxon>Spiralia</taxon>
        <taxon>Lophotrochozoa</taxon>
        <taxon>Mollusca</taxon>
        <taxon>Bivalvia</taxon>
        <taxon>Autobranchia</taxon>
        <taxon>Pteriomorphia</taxon>
        <taxon>Mytilida</taxon>
        <taxon>Mytiloidea</taxon>
        <taxon>Mytilidae</taxon>
        <taxon>Mytilinae</taxon>
        <taxon>Mytilus</taxon>
    </lineage>
</organism>
<keyword evidence="3" id="KW-0862">Zinc</keyword>
<dbReference type="AlphaFoldDB" id="A0A8S3R3Z6"/>
<dbReference type="SMART" id="SM00184">
    <property type="entry name" value="RING"/>
    <property type="match status" value="1"/>
</dbReference>
<feature type="transmembrane region" description="Helical" evidence="6">
    <location>
        <begin position="241"/>
        <end position="262"/>
    </location>
</feature>
<evidence type="ECO:0000256" key="2">
    <source>
        <dbReference type="ARBA" id="ARBA00022771"/>
    </source>
</evidence>
<dbReference type="Proteomes" id="UP000683360">
    <property type="component" value="Unassembled WGS sequence"/>
</dbReference>
<proteinExistence type="predicted"/>
<keyword evidence="5" id="KW-0175">Coiled coil</keyword>
<feature type="domain" description="RING-type" evidence="7">
    <location>
        <begin position="4"/>
        <end position="44"/>
    </location>
</feature>
<evidence type="ECO:0000256" key="3">
    <source>
        <dbReference type="ARBA" id="ARBA00022833"/>
    </source>
</evidence>
<dbReference type="PANTHER" id="PTHR15315:SF64">
    <property type="entry name" value="RING FINGER PROTEIN 151"/>
    <property type="match status" value="1"/>
</dbReference>
<evidence type="ECO:0000313" key="8">
    <source>
        <dbReference type="EMBL" id="CAG2202666.1"/>
    </source>
</evidence>
<dbReference type="Pfam" id="PF13920">
    <property type="entry name" value="zf-C3HC4_3"/>
    <property type="match status" value="1"/>
</dbReference>
<evidence type="ECO:0000256" key="6">
    <source>
        <dbReference type="SAM" id="Phobius"/>
    </source>
</evidence>
<name>A0A8S3R3Z6_MYTED</name>
<keyword evidence="6" id="KW-0472">Membrane</keyword>
<dbReference type="InterPro" id="IPR013083">
    <property type="entry name" value="Znf_RING/FYVE/PHD"/>
</dbReference>
<keyword evidence="6" id="KW-0812">Transmembrane</keyword>
<dbReference type="OrthoDB" id="6102107at2759"/>
<keyword evidence="2 4" id="KW-0863">Zinc-finger</keyword>
<dbReference type="InterPro" id="IPR017907">
    <property type="entry name" value="Znf_RING_CS"/>
</dbReference>
<accession>A0A8S3R3Z6</accession>
<keyword evidence="1" id="KW-0479">Metal-binding</keyword>
<dbReference type="PROSITE" id="PS50089">
    <property type="entry name" value="ZF_RING_2"/>
    <property type="match status" value="1"/>
</dbReference>
<protein>
    <recommendedName>
        <fullName evidence="7">RING-type domain-containing protein</fullName>
    </recommendedName>
</protein>
<gene>
    <name evidence="8" type="ORF">MEDL_17226</name>
</gene>
<keyword evidence="6" id="KW-1133">Transmembrane helix</keyword>
<feature type="coiled-coil region" evidence="5">
    <location>
        <begin position="60"/>
        <end position="94"/>
    </location>
</feature>
<dbReference type="PROSITE" id="PS00518">
    <property type="entry name" value="ZF_RING_1"/>
    <property type="match status" value="1"/>
</dbReference>
<dbReference type="SUPFAM" id="SSF57850">
    <property type="entry name" value="RING/U-box"/>
    <property type="match status" value="1"/>
</dbReference>